<keyword evidence="2" id="KW-1185">Reference proteome</keyword>
<gene>
    <name evidence="1" type="ORF">Ahy_Scaffold5g107750</name>
</gene>
<protein>
    <submittedName>
        <fullName evidence="1">Uncharacterized protein</fullName>
    </submittedName>
</protein>
<dbReference type="EMBL" id="SDMP01000025">
    <property type="protein sequence ID" value="RYQ79532.1"/>
    <property type="molecule type" value="Genomic_DNA"/>
</dbReference>
<reference evidence="1 2" key="1">
    <citation type="submission" date="2019-01" db="EMBL/GenBank/DDBJ databases">
        <title>Sequencing of cultivated peanut Arachis hypogaea provides insights into genome evolution and oil improvement.</title>
        <authorList>
            <person name="Chen X."/>
        </authorList>
    </citation>
    <scope>NUCLEOTIDE SEQUENCE [LARGE SCALE GENOMIC DNA]</scope>
    <source>
        <strain evidence="2">cv. Fuhuasheng</strain>
        <tissue evidence="1">Leaves</tissue>
    </source>
</reference>
<dbReference type="Proteomes" id="UP000289738">
    <property type="component" value="Unassembled WGS sequence"/>
</dbReference>
<dbReference type="AlphaFoldDB" id="A0A444WQ35"/>
<sequence length="134" mass="14952">MLEDVCEGQDHLTIWLRMKIKKAMLVHWKTDEGFRHQHLTNSANRTSAKSSKYTSGSTTFMKTKAKLRLEAATQKSQQNREDADGSAASVIDSNAVWHETTSAPYKKCVYGLGSFFASSLRTFTLRLSSISATS</sequence>
<name>A0A444WQ35_ARAHY</name>
<evidence type="ECO:0000313" key="2">
    <source>
        <dbReference type="Proteomes" id="UP000289738"/>
    </source>
</evidence>
<evidence type="ECO:0000313" key="1">
    <source>
        <dbReference type="EMBL" id="RYQ79532.1"/>
    </source>
</evidence>
<accession>A0A444WQ35</accession>
<organism evidence="1 2">
    <name type="scientific">Arachis hypogaea</name>
    <name type="common">Peanut</name>
    <dbReference type="NCBI Taxonomy" id="3818"/>
    <lineage>
        <taxon>Eukaryota</taxon>
        <taxon>Viridiplantae</taxon>
        <taxon>Streptophyta</taxon>
        <taxon>Embryophyta</taxon>
        <taxon>Tracheophyta</taxon>
        <taxon>Spermatophyta</taxon>
        <taxon>Magnoliopsida</taxon>
        <taxon>eudicotyledons</taxon>
        <taxon>Gunneridae</taxon>
        <taxon>Pentapetalae</taxon>
        <taxon>rosids</taxon>
        <taxon>fabids</taxon>
        <taxon>Fabales</taxon>
        <taxon>Fabaceae</taxon>
        <taxon>Papilionoideae</taxon>
        <taxon>50 kb inversion clade</taxon>
        <taxon>dalbergioids sensu lato</taxon>
        <taxon>Dalbergieae</taxon>
        <taxon>Pterocarpus clade</taxon>
        <taxon>Arachis</taxon>
    </lineage>
</organism>
<comment type="caution">
    <text evidence="1">The sequence shown here is derived from an EMBL/GenBank/DDBJ whole genome shotgun (WGS) entry which is preliminary data.</text>
</comment>
<proteinExistence type="predicted"/>